<dbReference type="SMART" id="SM00248">
    <property type="entry name" value="ANK"/>
    <property type="match status" value="7"/>
</dbReference>
<dbReference type="EMBL" id="CVLB01000001">
    <property type="protein sequence ID" value="CRF34041.1"/>
    <property type="molecule type" value="Genomic_DNA"/>
</dbReference>
<dbReference type="Gene3D" id="1.25.40.20">
    <property type="entry name" value="Ankyrin repeat-containing domain"/>
    <property type="match status" value="1"/>
</dbReference>
<name>A0A0G4K836_9SPIR</name>
<accession>A0A0G4K836</accession>
<evidence type="ECO:0000313" key="7">
    <source>
        <dbReference type="Proteomes" id="UP000043763"/>
    </source>
</evidence>
<protein>
    <submittedName>
        <fullName evidence="6">Ankyrin</fullName>
    </submittedName>
</protein>
<dbReference type="SUPFAM" id="SSF48403">
    <property type="entry name" value="Ankyrin repeat"/>
    <property type="match status" value="1"/>
</dbReference>
<evidence type="ECO:0000256" key="1">
    <source>
        <dbReference type="ARBA" id="ARBA00022737"/>
    </source>
</evidence>
<organism evidence="6 7">
    <name type="scientific">Brachyspira suanatina</name>
    <dbReference type="NCBI Taxonomy" id="381802"/>
    <lineage>
        <taxon>Bacteria</taxon>
        <taxon>Pseudomonadati</taxon>
        <taxon>Spirochaetota</taxon>
        <taxon>Spirochaetia</taxon>
        <taxon>Brachyspirales</taxon>
        <taxon>Brachyspiraceae</taxon>
        <taxon>Brachyspira</taxon>
    </lineage>
</organism>
<feature type="chain" id="PRO_5005194579" evidence="5">
    <location>
        <begin position="22"/>
        <end position="468"/>
    </location>
</feature>
<evidence type="ECO:0000313" key="6">
    <source>
        <dbReference type="EMBL" id="CRF34041.1"/>
    </source>
</evidence>
<feature type="repeat" description="ANK" evidence="3">
    <location>
        <begin position="197"/>
        <end position="229"/>
    </location>
</feature>
<keyword evidence="2 3" id="KW-0040">ANK repeat</keyword>
<dbReference type="InterPro" id="IPR002110">
    <property type="entry name" value="Ankyrin_rpt"/>
</dbReference>
<feature type="repeat" description="ANK" evidence="3">
    <location>
        <begin position="230"/>
        <end position="262"/>
    </location>
</feature>
<dbReference type="RefSeq" id="WP_209435140.1">
    <property type="nucleotide sequence ID" value="NZ_CVLB01000001.1"/>
</dbReference>
<dbReference type="PANTHER" id="PTHR24198">
    <property type="entry name" value="ANKYRIN REPEAT AND PROTEIN KINASE DOMAIN-CONTAINING PROTEIN"/>
    <property type="match status" value="1"/>
</dbReference>
<dbReference type="PROSITE" id="PS50297">
    <property type="entry name" value="ANK_REP_REGION"/>
    <property type="match status" value="6"/>
</dbReference>
<feature type="region of interest" description="Disordered" evidence="4">
    <location>
        <begin position="82"/>
        <end position="105"/>
    </location>
</feature>
<dbReference type="PANTHER" id="PTHR24198:SF165">
    <property type="entry name" value="ANKYRIN REPEAT-CONTAINING PROTEIN-RELATED"/>
    <property type="match status" value="1"/>
</dbReference>
<evidence type="ECO:0000256" key="5">
    <source>
        <dbReference type="SAM" id="SignalP"/>
    </source>
</evidence>
<reference evidence="7" key="1">
    <citation type="submission" date="2015-04" db="EMBL/GenBank/DDBJ databases">
        <authorList>
            <person name="Mushtaq Mamoona"/>
        </authorList>
    </citation>
    <scope>NUCLEOTIDE SEQUENCE [LARGE SCALE GENOMIC DNA]</scope>
    <source>
        <strain evidence="7">AN4859/03</strain>
    </source>
</reference>
<gene>
    <name evidence="6" type="ORF">BRSU_1836</name>
</gene>
<keyword evidence="1" id="KW-0677">Repeat</keyword>
<keyword evidence="7" id="KW-1185">Reference proteome</keyword>
<feature type="signal peptide" evidence="5">
    <location>
        <begin position="1"/>
        <end position="21"/>
    </location>
</feature>
<evidence type="ECO:0000256" key="4">
    <source>
        <dbReference type="SAM" id="MobiDB-lite"/>
    </source>
</evidence>
<dbReference type="Proteomes" id="UP000043763">
    <property type="component" value="Unassembled WGS sequence"/>
</dbReference>
<evidence type="ECO:0000256" key="2">
    <source>
        <dbReference type="ARBA" id="ARBA00023043"/>
    </source>
</evidence>
<dbReference type="PROSITE" id="PS50088">
    <property type="entry name" value="ANK_REPEAT"/>
    <property type="match status" value="6"/>
</dbReference>
<feature type="repeat" description="ANK" evidence="3">
    <location>
        <begin position="164"/>
        <end position="196"/>
    </location>
</feature>
<feature type="repeat" description="ANK" evidence="3">
    <location>
        <begin position="263"/>
        <end position="295"/>
    </location>
</feature>
<feature type="region of interest" description="Disordered" evidence="4">
    <location>
        <begin position="45"/>
        <end position="64"/>
    </location>
</feature>
<dbReference type="PRINTS" id="PR01415">
    <property type="entry name" value="ANKYRIN"/>
</dbReference>
<feature type="repeat" description="ANK" evidence="3">
    <location>
        <begin position="363"/>
        <end position="395"/>
    </location>
</feature>
<dbReference type="AlphaFoldDB" id="A0A0G4K836"/>
<evidence type="ECO:0000256" key="3">
    <source>
        <dbReference type="PROSITE-ProRule" id="PRU00023"/>
    </source>
</evidence>
<keyword evidence="5" id="KW-0732">Signal</keyword>
<feature type="repeat" description="ANK" evidence="3">
    <location>
        <begin position="297"/>
        <end position="330"/>
    </location>
</feature>
<dbReference type="Pfam" id="PF12796">
    <property type="entry name" value="Ank_2"/>
    <property type="match status" value="3"/>
</dbReference>
<proteinExistence type="predicted"/>
<sequence>MKNKIILILMITLTIVIALYASDETNNDKIKETILNNEVTNTTQIKNNESNNDKVKDSTINNTETTDDVQIEDNTLIEPDKEADEYTEDEEIKDNSTFNESNNDKLKNTVTTNEIIMPSEELLKLLEKNKKKTGVAEIIELINKGGINAASKDQLIIGDVTHYTNSTPLIIASSYGHYDIAKALIDNGALVNLRADDGFNALMEAVRTDNIEMAKLLINNNSNINIKNKDGENMIMIACENGNEEMFNLLVENNADINEKSSWGASALIYASEKGNINIMKYLIDNGIDVNGKADYNGDTPLLWAVTGENPYEASKLLIENGANVNATNDGGVAPATILSASVPEVVKLLKDNGADLDTKFLDYYPPMAIAAGEGNLEIVKALVENGADVNYYPNDINYTAIFHAIDKHNYEVAEYLFKNGVDLNIKMKPDNDYGRSIKESYNVLEYAEAIQDKKMIDIVSKYYKNKK</sequence>
<feature type="compositionally biased region" description="Acidic residues" evidence="4">
    <location>
        <begin position="82"/>
        <end position="92"/>
    </location>
</feature>
<dbReference type="InterPro" id="IPR036770">
    <property type="entry name" value="Ankyrin_rpt-contain_sf"/>
</dbReference>